<evidence type="ECO:0000256" key="5">
    <source>
        <dbReference type="ARBA" id="ARBA00022989"/>
    </source>
</evidence>
<dbReference type="PANTHER" id="PTHR38354:SF2">
    <property type="entry name" value="SIGNAL PEPTIDASE COMPLEX-LIKE PROTEIN DTM1"/>
    <property type="match status" value="1"/>
</dbReference>
<name>A0A5B7BBA4_DAVIN</name>
<feature type="transmembrane region" description="Helical" evidence="7">
    <location>
        <begin position="32"/>
        <end position="50"/>
    </location>
</feature>
<evidence type="ECO:0000256" key="2">
    <source>
        <dbReference type="ARBA" id="ARBA00005245"/>
    </source>
</evidence>
<keyword evidence="5 7" id="KW-1133">Transmembrane helix</keyword>
<evidence type="ECO:0000256" key="6">
    <source>
        <dbReference type="ARBA" id="ARBA00023136"/>
    </source>
</evidence>
<evidence type="ECO:0000256" key="4">
    <source>
        <dbReference type="ARBA" id="ARBA00022824"/>
    </source>
</evidence>
<gene>
    <name evidence="8" type="ORF">Din_034939</name>
</gene>
<dbReference type="InterPro" id="IPR009542">
    <property type="entry name" value="Spc1/SPCS1"/>
</dbReference>
<dbReference type="GO" id="GO:0005787">
    <property type="term" value="C:signal peptidase complex"/>
    <property type="evidence" value="ECO:0007669"/>
    <property type="project" value="InterPro"/>
</dbReference>
<dbReference type="InterPro" id="IPR039955">
    <property type="entry name" value="DTM1"/>
</dbReference>
<protein>
    <submittedName>
        <fullName evidence="8">Putative signal peptidase complex subunit 1</fullName>
    </submittedName>
</protein>
<comment type="subcellular location">
    <subcellularLocation>
        <location evidence="1">Endoplasmic reticulum membrane</location>
        <topology evidence="1">Multi-pass membrane protein</topology>
    </subcellularLocation>
</comment>
<dbReference type="GO" id="GO:0006465">
    <property type="term" value="P:signal peptide processing"/>
    <property type="evidence" value="ECO:0007669"/>
    <property type="project" value="InterPro"/>
</dbReference>
<reference evidence="8" key="1">
    <citation type="submission" date="2019-08" db="EMBL/GenBank/DDBJ databases">
        <title>Reference gene set and small RNA set construction with multiple tissues from Davidia involucrata Baill.</title>
        <authorList>
            <person name="Yang H."/>
            <person name="Zhou C."/>
            <person name="Li G."/>
            <person name="Wang J."/>
            <person name="Gao P."/>
            <person name="Wang M."/>
            <person name="Wang R."/>
            <person name="Zhao Y."/>
        </authorList>
    </citation>
    <scope>NUCLEOTIDE SEQUENCE</scope>
    <source>
        <tissue evidence="8">Mixed with DoveR01_LX</tissue>
    </source>
</reference>
<keyword evidence="6 7" id="KW-0472">Membrane</keyword>
<evidence type="ECO:0000313" key="8">
    <source>
        <dbReference type="EMBL" id="MPA65498.1"/>
    </source>
</evidence>
<organism evidence="8">
    <name type="scientific">Davidia involucrata</name>
    <name type="common">Dove tree</name>
    <dbReference type="NCBI Taxonomy" id="16924"/>
    <lineage>
        <taxon>Eukaryota</taxon>
        <taxon>Viridiplantae</taxon>
        <taxon>Streptophyta</taxon>
        <taxon>Embryophyta</taxon>
        <taxon>Tracheophyta</taxon>
        <taxon>Spermatophyta</taxon>
        <taxon>Magnoliopsida</taxon>
        <taxon>eudicotyledons</taxon>
        <taxon>Gunneridae</taxon>
        <taxon>Pentapetalae</taxon>
        <taxon>asterids</taxon>
        <taxon>Cornales</taxon>
        <taxon>Nyssaceae</taxon>
        <taxon>Davidia</taxon>
    </lineage>
</organism>
<sequence length="109" mass="12790">MANDATFRSSLVWLAATVVLIGLYTQSLKKMFGTYLFGMFAIAGVLLPDWDFFDRDVSQWFSPLYVDDMPSHSSHRSTSTRFRFYPVRLVVYTTVYVFALYKWWIFISN</sequence>
<keyword evidence="4" id="KW-0256">Endoplasmic reticulum</keyword>
<accession>A0A5B7BBA4</accession>
<keyword evidence="3 7" id="KW-0812">Transmembrane</keyword>
<feature type="transmembrane region" description="Helical" evidence="7">
    <location>
        <begin position="89"/>
        <end position="107"/>
    </location>
</feature>
<evidence type="ECO:0000256" key="7">
    <source>
        <dbReference type="SAM" id="Phobius"/>
    </source>
</evidence>
<proteinExistence type="inferred from homology"/>
<comment type="similarity">
    <text evidence="2">Belongs to the SPCS1 family.</text>
</comment>
<evidence type="ECO:0000256" key="3">
    <source>
        <dbReference type="ARBA" id="ARBA00022692"/>
    </source>
</evidence>
<dbReference type="EMBL" id="GHES01034939">
    <property type="protein sequence ID" value="MPA65498.1"/>
    <property type="molecule type" value="Transcribed_RNA"/>
</dbReference>
<feature type="transmembrane region" description="Helical" evidence="7">
    <location>
        <begin position="6"/>
        <end position="25"/>
    </location>
</feature>
<dbReference type="Pfam" id="PF06645">
    <property type="entry name" value="SPC12"/>
    <property type="match status" value="1"/>
</dbReference>
<dbReference type="GO" id="GO:0048658">
    <property type="term" value="P:anther wall tapetum development"/>
    <property type="evidence" value="ECO:0007669"/>
    <property type="project" value="InterPro"/>
</dbReference>
<dbReference type="AlphaFoldDB" id="A0A5B7BBA4"/>
<evidence type="ECO:0000256" key="1">
    <source>
        <dbReference type="ARBA" id="ARBA00004477"/>
    </source>
</evidence>
<dbReference type="PANTHER" id="PTHR38354">
    <property type="entry name" value="SIGNAL PEPTIDASE COMPLEX-LIKE PROTEIN DTM1"/>
    <property type="match status" value="1"/>
</dbReference>